<dbReference type="Gene3D" id="3.90.550.10">
    <property type="entry name" value="Spore Coat Polysaccharide Biosynthesis Protein SpsA, Chain A"/>
    <property type="match status" value="1"/>
</dbReference>
<feature type="domain" description="Glycosyltransferase 2-like" evidence="1">
    <location>
        <begin position="152"/>
        <end position="271"/>
    </location>
</feature>
<evidence type="ECO:0000313" key="2">
    <source>
        <dbReference type="EMBL" id="KJD46080.1"/>
    </source>
</evidence>
<proteinExistence type="predicted"/>
<dbReference type="InterPro" id="IPR001173">
    <property type="entry name" value="Glyco_trans_2-like"/>
</dbReference>
<keyword evidence="3" id="KW-1185">Reference proteome</keyword>
<gene>
    <name evidence="2" type="ORF">QD47_07870</name>
</gene>
<dbReference type="CDD" id="cd04179">
    <property type="entry name" value="DPM_DPG-synthase_like"/>
    <property type="match status" value="1"/>
</dbReference>
<reference evidence="2 3" key="1">
    <citation type="submission" date="2014-11" db="EMBL/GenBank/DDBJ databases">
        <title>Draft Genome Sequences of Paenibacillus polymyxa NRRL B-30509 and Paenibacillus terrae NRRL B-30644, Strains from a Poultry Environment that Produce Tridecaptin A and Paenicidins.</title>
        <authorList>
            <person name="van Belkum M.J."/>
            <person name="Lohans C.T."/>
            <person name="Vederas J.C."/>
        </authorList>
    </citation>
    <scope>NUCLEOTIDE SEQUENCE [LARGE SCALE GENOMIC DNA]</scope>
    <source>
        <strain evidence="2 3">NRRL B-30644</strain>
    </source>
</reference>
<dbReference type="EMBL" id="JTHP01000011">
    <property type="protein sequence ID" value="KJD46080.1"/>
    <property type="molecule type" value="Genomic_DNA"/>
</dbReference>
<name>A0A0D7X3S6_9BACL</name>
<dbReference type="PANTHER" id="PTHR10859:SF91">
    <property type="entry name" value="DOLICHYL-PHOSPHATE BETA-GLUCOSYLTRANSFERASE"/>
    <property type="match status" value="1"/>
</dbReference>
<accession>A0A0D7X3S6</accession>
<organism evidence="2 3">
    <name type="scientific">Paenibacillus terrae</name>
    <dbReference type="NCBI Taxonomy" id="159743"/>
    <lineage>
        <taxon>Bacteria</taxon>
        <taxon>Bacillati</taxon>
        <taxon>Bacillota</taxon>
        <taxon>Bacilli</taxon>
        <taxon>Bacillales</taxon>
        <taxon>Paenibacillaceae</taxon>
        <taxon>Paenibacillus</taxon>
    </lineage>
</organism>
<dbReference type="AlphaFoldDB" id="A0A0D7X3S6"/>
<comment type="caution">
    <text evidence="2">The sequence shown here is derived from an EMBL/GenBank/DDBJ whole genome shotgun (WGS) entry which is preliminary data.</text>
</comment>
<protein>
    <submittedName>
        <fullName evidence="2">Glycosyl transferase</fullName>
    </submittedName>
</protein>
<dbReference type="Proteomes" id="UP000032534">
    <property type="component" value="Unassembled WGS sequence"/>
</dbReference>
<dbReference type="InterPro" id="IPR029044">
    <property type="entry name" value="Nucleotide-diphossugar_trans"/>
</dbReference>
<dbReference type="RefSeq" id="WP_044645615.1">
    <property type="nucleotide sequence ID" value="NZ_JTHP01000011.1"/>
</dbReference>
<sequence length="373" mass="42932">MQGPIAIFSDNHRAIDYPNVIYFYEYIQCEDQEATSVYEDACCCLIDYREPGQAVRIANQIRSRFPQMPLLLVTDVSHPFSDQHMVQITGIGRLRLLFWQANDNEEMLSEIQSLLYPEYSAKSQHIAFILSVYNEEQRFVHVKKFAERLQAFIRSHIVEGSIYLIDDGSHDGTNALIKALEAATDLSVNRINQNLSPLLQTRELGRNTRKAGTYLEGMRTIGADYYVFVDADDSFFIEDIARMINVVQQGYYDVVIGTKDMTAENRSLLRSVVSFGKRVISRPFLPTGVVDSQTGLKVMSSVAVKRMFPHLKEQLGLALDLEMMFIAKRLQLRVLQLPVKCIDRDGSHIHVWKDSIRFLRSIIDIWRLDRRVR</sequence>
<dbReference type="SUPFAM" id="SSF53448">
    <property type="entry name" value="Nucleotide-diphospho-sugar transferases"/>
    <property type="match status" value="1"/>
</dbReference>
<evidence type="ECO:0000313" key="3">
    <source>
        <dbReference type="Proteomes" id="UP000032534"/>
    </source>
</evidence>
<evidence type="ECO:0000259" key="1">
    <source>
        <dbReference type="Pfam" id="PF00535"/>
    </source>
</evidence>
<dbReference type="GO" id="GO:0006487">
    <property type="term" value="P:protein N-linked glycosylation"/>
    <property type="evidence" value="ECO:0007669"/>
    <property type="project" value="TreeGrafter"/>
</dbReference>
<dbReference type="PATRIC" id="fig|159743.3.peg.1732"/>
<dbReference type="OrthoDB" id="9810303at2"/>
<dbReference type="GO" id="GO:0016740">
    <property type="term" value="F:transferase activity"/>
    <property type="evidence" value="ECO:0007669"/>
    <property type="project" value="UniProtKB-KW"/>
</dbReference>
<keyword evidence="2" id="KW-0808">Transferase</keyword>
<dbReference type="PANTHER" id="PTHR10859">
    <property type="entry name" value="GLYCOSYL TRANSFERASE"/>
    <property type="match status" value="1"/>
</dbReference>
<dbReference type="Pfam" id="PF00535">
    <property type="entry name" value="Glycos_transf_2"/>
    <property type="match status" value="1"/>
</dbReference>